<dbReference type="EMBL" id="LXQA010001501">
    <property type="protein sequence ID" value="MCH80796.1"/>
    <property type="molecule type" value="Genomic_DNA"/>
</dbReference>
<name>A0A392M0K9_9FABA</name>
<gene>
    <name evidence="1" type="ORF">A2U01_0001570</name>
</gene>
<evidence type="ECO:0000313" key="2">
    <source>
        <dbReference type="Proteomes" id="UP000265520"/>
    </source>
</evidence>
<reference evidence="1 2" key="1">
    <citation type="journal article" date="2018" name="Front. Plant Sci.">
        <title>Red Clover (Trifolium pratense) and Zigzag Clover (T. medium) - A Picture of Genomic Similarities and Differences.</title>
        <authorList>
            <person name="Dluhosova J."/>
            <person name="Istvanek J."/>
            <person name="Nedelnik J."/>
            <person name="Repkova J."/>
        </authorList>
    </citation>
    <scope>NUCLEOTIDE SEQUENCE [LARGE SCALE GENOMIC DNA]</scope>
    <source>
        <strain evidence="2">cv. 10/8</strain>
        <tissue evidence="1">Leaf</tissue>
    </source>
</reference>
<dbReference type="Proteomes" id="UP000265520">
    <property type="component" value="Unassembled WGS sequence"/>
</dbReference>
<dbReference type="AlphaFoldDB" id="A0A392M0K9"/>
<accession>A0A392M0K9</accession>
<comment type="caution">
    <text evidence="1">The sequence shown here is derived from an EMBL/GenBank/DDBJ whole genome shotgun (WGS) entry which is preliminary data.</text>
</comment>
<sequence length="145" mass="16795">MATICPRMFMVATTPAYPTPTIPQSRLFSQVLHDACDIQISQLPLPAIKGDALCIKIAKEEYKKGLEDCKRNLHGRLILNKGDKSITTKGCEFYEFQFENYEDMCKAWSMDEFVKNITFRQYARIMMDMDLSRCVFDEIMVERDG</sequence>
<protein>
    <submittedName>
        <fullName evidence="1">DUF4283 domain protein</fullName>
    </submittedName>
</protein>
<organism evidence="1 2">
    <name type="scientific">Trifolium medium</name>
    <dbReference type="NCBI Taxonomy" id="97028"/>
    <lineage>
        <taxon>Eukaryota</taxon>
        <taxon>Viridiplantae</taxon>
        <taxon>Streptophyta</taxon>
        <taxon>Embryophyta</taxon>
        <taxon>Tracheophyta</taxon>
        <taxon>Spermatophyta</taxon>
        <taxon>Magnoliopsida</taxon>
        <taxon>eudicotyledons</taxon>
        <taxon>Gunneridae</taxon>
        <taxon>Pentapetalae</taxon>
        <taxon>rosids</taxon>
        <taxon>fabids</taxon>
        <taxon>Fabales</taxon>
        <taxon>Fabaceae</taxon>
        <taxon>Papilionoideae</taxon>
        <taxon>50 kb inversion clade</taxon>
        <taxon>NPAAA clade</taxon>
        <taxon>Hologalegina</taxon>
        <taxon>IRL clade</taxon>
        <taxon>Trifolieae</taxon>
        <taxon>Trifolium</taxon>
    </lineage>
</organism>
<keyword evidence="2" id="KW-1185">Reference proteome</keyword>
<evidence type="ECO:0000313" key="1">
    <source>
        <dbReference type="EMBL" id="MCH80796.1"/>
    </source>
</evidence>
<feature type="non-terminal residue" evidence="1">
    <location>
        <position position="145"/>
    </location>
</feature>
<proteinExistence type="predicted"/>